<feature type="chain" id="PRO_5012924067" description="Glutaredoxin domain-containing protein" evidence="1">
    <location>
        <begin position="20"/>
        <end position="112"/>
    </location>
</feature>
<organism evidence="3 4">
    <name type="scientific">Aerophobetes bacterium</name>
    <dbReference type="NCBI Taxonomy" id="2030807"/>
    <lineage>
        <taxon>Bacteria</taxon>
        <taxon>Candidatus Aerophobota</taxon>
    </lineage>
</organism>
<keyword evidence="1" id="KW-0732">Signal</keyword>
<dbReference type="InterPro" id="IPR036249">
    <property type="entry name" value="Thioredoxin-like_sf"/>
</dbReference>
<feature type="signal peptide" evidence="1">
    <location>
        <begin position="1"/>
        <end position="19"/>
    </location>
</feature>
<dbReference type="SUPFAM" id="SSF52833">
    <property type="entry name" value="Thioredoxin-like"/>
    <property type="match status" value="1"/>
</dbReference>
<dbReference type="AlphaFoldDB" id="A0A2A4X418"/>
<dbReference type="CDD" id="cd00570">
    <property type="entry name" value="GST_N_family"/>
    <property type="match status" value="1"/>
</dbReference>
<dbReference type="InterPro" id="IPR002109">
    <property type="entry name" value="Glutaredoxin"/>
</dbReference>
<sequence>MLKFLLVTTLFTHQAALFAAPSKPQENVMLSSKTQYKKLEFIYKKSCPFCTKVLKAFPELESKVRLREVYEDEDAMVKLEQMGAKKQFPCLMIDDEPYYESDLIIEWFQKNL</sequence>
<proteinExistence type="predicted"/>
<evidence type="ECO:0000313" key="4">
    <source>
        <dbReference type="Proteomes" id="UP000218775"/>
    </source>
</evidence>
<comment type="caution">
    <text evidence="3">The sequence shown here is derived from an EMBL/GenBank/DDBJ whole genome shotgun (WGS) entry which is preliminary data.</text>
</comment>
<evidence type="ECO:0000256" key="1">
    <source>
        <dbReference type="SAM" id="SignalP"/>
    </source>
</evidence>
<name>A0A2A4X418_UNCAE</name>
<dbReference type="Pfam" id="PF00462">
    <property type="entry name" value="Glutaredoxin"/>
    <property type="match status" value="1"/>
</dbReference>
<dbReference type="Gene3D" id="3.40.30.10">
    <property type="entry name" value="Glutaredoxin"/>
    <property type="match status" value="1"/>
</dbReference>
<dbReference type="PROSITE" id="PS51354">
    <property type="entry name" value="GLUTAREDOXIN_2"/>
    <property type="match status" value="1"/>
</dbReference>
<dbReference type="Proteomes" id="UP000218775">
    <property type="component" value="Unassembled WGS sequence"/>
</dbReference>
<reference evidence="4" key="1">
    <citation type="submission" date="2017-08" db="EMBL/GenBank/DDBJ databases">
        <title>A dynamic microbial community with high functional redundancy inhabits the cold, oxic subseafloor aquifer.</title>
        <authorList>
            <person name="Tully B.J."/>
            <person name="Wheat C.G."/>
            <person name="Glazer B.T."/>
            <person name="Huber J.A."/>
        </authorList>
    </citation>
    <scope>NUCLEOTIDE SEQUENCE [LARGE SCALE GENOMIC DNA]</scope>
</reference>
<gene>
    <name evidence="3" type="ORF">COB21_03815</name>
</gene>
<protein>
    <recommendedName>
        <fullName evidence="2">Glutaredoxin domain-containing protein</fullName>
    </recommendedName>
</protein>
<dbReference type="EMBL" id="NVUK01000023">
    <property type="protein sequence ID" value="PCI76869.1"/>
    <property type="molecule type" value="Genomic_DNA"/>
</dbReference>
<feature type="domain" description="Glutaredoxin" evidence="2">
    <location>
        <begin position="44"/>
        <end position="96"/>
    </location>
</feature>
<evidence type="ECO:0000259" key="2">
    <source>
        <dbReference type="Pfam" id="PF00462"/>
    </source>
</evidence>
<evidence type="ECO:0000313" key="3">
    <source>
        <dbReference type="EMBL" id="PCI76869.1"/>
    </source>
</evidence>
<accession>A0A2A4X418</accession>